<dbReference type="GO" id="GO:0004180">
    <property type="term" value="F:carboxypeptidase activity"/>
    <property type="evidence" value="ECO:0007669"/>
    <property type="project" value="UniProtKB-KW"/>
</dbReference>
<keyword evidence="4" id="KW-1185">Reference proteome</keyword>
<dbReference type="Proteomes" id="UP001155280">
    <property type="component" value="Unassembled WGS sequence"/>
</dbReference>
<keyword evidence="3" id="KW-0378">Hydrolase</keyword>
<evidence type="ECO:0000313" key="4">
    <source>
        <dbReference type="Proteomes" id="UP001155280"/>
    </source>
</evidence>
<accession>A0A9X2IA62</accession>
<evidence type="ECO:0000256" key="2">
    <source>
        <dbReference type="SAM" id="SignalP"/>
    </source>
</evidence>
<evidence type="ECO:0000313" key="3">
    <source>
        <dbReference type="EMBL" id="MCP9199643.1"/>
    </source>
</evidence>
<feature type="compositionally biased region" description="Basic and acidic residues" evidence="1">
    <location>
        <begin position="254"/>
        <end position="276"/>
    </location>
</feature>
<feature type="signal peptide" evidence="2">
    <location>
        <begin position="1"/>
        <end position="20"/>
    </location>
</feature>
<evidence type="ECO:0000256" key="1">
    <source>
        <dbReference type="SAM" id="MobiDB-lite"/>
    </source>
</evidence>
<dbReference type="EMBL" id="JANCNS010000001">
    <property type="protein sequence ID" value="MCP9199643.1"/>
    <property type="molecule type" value="Genomic_DNA"/>
</dbReference>
<feature type="region of interest" description="Disordered" evidence="1">
    <location>
        <begin position="250"/>
        <end position="280"/>
    </location>
</feature>
<reference evidence="3" key="1">
    <citation type="submission" date="2022-07" db="EMBL/GenBank/DDBJ databases">
        <title>Gramela sediminis sp. nov., isolated from deep-sea sediment of the Indian Ocean.</title>
        <authorList>
            <person name="Shi H."/>
        </authorList>
    </citation>
    <scope>NUCLEOTIDE SEQUENCE</scope>
    <source>
        <strain evidence="3">GC03-9</strain>
    </source>
</reference>
<keyword evidence="3" id="KW-0645">Protease</keyword>
<sequence length="501" mass="57979">MKIAVFFVFFFSLLSSQLQAQGITATLLEEGTDKPIPFATIQFEKNRGVISNEDGVFKIPDSDKISEISISSIGYEIKTLSLEDMMPVIYLKPATIELTSVFISDKNLGAEDILERAIAAVPQNYEFDLRKKRFFLRRSYVDHVNDFKLDIEESTIEGLDQPFMDKIISKVPKYVDSYREYLGDLYGNYDDQKVQLLKVANLENPLNEESVEDMVKRFEKILQDNVTEGTFLKIKSGILAVKMDADEVNEEIEESKSSRDPETPEELEKQQKKRLENTQNSANRSIGRLMDNMFWEEDIVLDVFEKSRKYEFTNEGFININNSIAYVLAFEPKRGADFKGKVYIDTEDFGIHRLDYENVKNLKSFSLLGIRTQDHLYSGKIIFNKGENGKYGPRFIEQYSGSKAEIERPFTLLVKKEKGFIFKKKLEEVDMEFKINTTNLNKTELVVYEDEALLESEFENLSTAMDFDFRTFKEYDPEFWSGYNIIEPNAAIKEFTALETD</sequence>
<protein>
    <submittedName>
        <fullName evidence="3">Carboxypeptidase-like regulatory domain-containing protein</fullName>
    </submittedName>
</protein>
<keyword evidence="2" id="KW-0732">Signal</keyword>
<feature type="chain" id="PRO_5040836504" evidence="2">
    <location>
        <begin position="21"/>
        <end position="501"/>
    </location>
</feature>
<comment type="caution">
    <text evidence="3">The sequence shown here is derived from an EMBL/GenBank/DDBJ whole genome shotgun (WGS) entry which is preliminary data.</text>
</comment>
<dbReference type="RefSeq" id="WP_241550112.1">
    <property type="nucleotide sequence ID" value="NZ_JANCNS010000001.1"/>
</dbReference>
<name>A0A9X2IA62_9FLAO</name>
<keyword evidence="3" id="KW-0121">Carboxypeptidase</keyword>
<organism evidence="3 4">
    <name type="scientific">Christiangramia oceanisediminis</name>
    <dbReference type="NCBI Taxonomy" id="2920386"/>
    <lineage>
        <taxon>Bacteria</taxon>
        <taxon>Pseudomonadati</taxon>
        <taxon>Bacteroidota</taxon>
        <taxon>Flavobacteriia</taxon>
        <taxon>Flavobacteriales</taxon>
        <taxon>Flavobacteriaceae</taxon>
        <taxon>Christiangramia</taxon>
    </lineage>
</organism>
<proteinExistence type="predicted"/>
<dbReference type="AlphaFoldDB" id="A0A9X2IA62"/>
<gene>
    <name evidence="3" type="ORF">MKO06_06980</name>
</gene>